<evidence type="ECO:0000259" key="2">
    <source>
        <dbReference type="Pfam" id="PF01814"/>
    </source>
</evidence>
<reference evidence="4" key="1">
    <citation type="journal article" date="2019" name="Int. J. Syst. Evol. Microbiol.">
        <title>The Global Catalogue of Microorganisms (GCM) 10K type strain sequencing project: providing services to taxonomists for standard genome sequencing and annotation.</title>
        <authorList>
            <consortium name="The Broad Institute Genomics Platform"/>
            <consortium name="The Broad Institute Genome Sequencing Center for Infectious Disease"/>
            <person name="Wu L."/>
            <person name="Ma J."/>
        </authorList>
    </citation>
    <scope>NUCLEOTIDE SEQUENCE [LARGE SCALE GENOMIC DNA]</scope>
    <source>
        <strain evidence="4">KACC 14249</strain>
    </source>
</reference>
<dbReference type="PANTHER" id="PTHR35585">
    <property type="entry name" value="HHE DOMAIN PROTEIN (AFU_ORTHOLOGUE AFUA_4G00730)"/>
    <property type="match status" value="1"/>
</dbReference>
<evidence type="ECO:0000313" key="3">
    <source>
        <dbReference type="EMBL" id="MFC6007197.1"/>
    </source>
</evidence>
<evidence type="ECO:0000256" key="1">
    <source>
        <dbReference type="SAM" id="MobiDB-lite"/>
    </source>
</evidence>
<dbReference type="Pfam" id="PF01814">
    <property type="entry name" value="Hemerythrin"/>
    <property type="match status" value="1"/>
</dbReference>
<gene>
    <name evidence="3" type="ORF">ACFQDO_08650</name>
</gene>
<organism evidence="3 4">
    <name type="scientific">Angustibacter luteus</name>
    <dbReference type="NCBI Taxonomy" id="658456"/>
    <lineage>
        <taxon>Bacteria</taxon>
        <taxon>Bacillati</taxon>
        <taxon>Actinomycetota</taxon>
        <taxon>Actinomycetes</taxon>
        <taxon>Kineosporiales</taxon>
        <taxon>Kineosporiaceae</taxon>
    </lineage>
</organism>
<name>A0ABW1JE50_9ACTN</name>
<accession>A0ABW1JE50</accession>
<feature type="region of interest" description="Disordered" evidence="1">
    <location>
        <begin position="151"/>
        <end position="170"/>
    </location>
</feature>
<proteinExistence type="predicted"/>
<evidence type="ECO:0000313" key="4">
    <source>
        <dbReference type="Proteomes" id="UP001596189"/>
    </source>
</evidence>
<dbReference type="InterPro" id="IPR012312">
    <property type="entry name" value="Hemerythrin-like"/>
</dbReference>
<dbReference type="EMBL" id="JBHSRD010000003">
    <property type="protein sequence ID" value="MFC6007197.1"/>
    <property type="molecule type" value="Genomic_DNA"/>
</dbReference>
<feature type="compositionally biased region" description="Basic and acidic residues" evidence="1">
    <location>
        <begin position="156"/>
        <end position="170"/>
    </location>
</feature>
<dbReference type="RefSeq" id="WP_345716003.1">
    <property type="nucleotide sequence ID" value="NZ_BAABFP010000004.1"/>
</dbReference>
<sequence>MDITEVILHQHMEQRRMFAMLDEVRDDTETASAIWQRLAILLEVHAEAEELYFYPHLLKLGTGEADADSVEEEVEDAVKDHNKIRDGVRDAAEHRAGSAPWWEAIAKARLENDDHMGEEERQDLADFRLHASLQLRHDIAVQFLRYESQKAAEGITPRDKDPEGYVERNS</sequence>
<dbReference type="PANTHER" id="PTHR35585:SF1">
    <property type="entry name" value="HHE DOMAIN PROTEIN (AFU_ORTHOLOGUE AFUA_4G00730)"/>
    <property type="match status" value="1"/>
</dbReference>
<protein>
    <submittedName>
        <fullName evidence="3">Hemerythrin domain-containing protein</fullName>
    </submittedName>
</protein>
<feature type="domain" description="Hemerythrin-like" evidence="2">
    <location>
        <begin position="3"/>
        <end position="122"/>
    </location>
</feature>
<keyword evidence="4" id="KW-1185">Reference proteome</keyword>
<comment type="caution">
    <text evidence="3">The sequence shown here is derived from an EMBL/GenBank/DDBJ whole genome shotgun (WGS) entry which is preliminary data.</text>
</comment>
<dbReference type="Proteomes" id="UP001596189">
    <property type="component" value="Unassembled WGS sequence"/>
</dbReference>